<dbReference type="EMBL" id="CAMXCT020001183">
    <property type="protein sequence ID" value="CAL1140987.1"/>
    <property type="molecule type" value="Genomic_DNA"/>
</dbReference>
<comment type="caution">
    <text evidence="2">The sequence shown here is derived from an EMBL/GenBank/DDBJ whole genome shotgun (WGS) entry which is preliminary data.</text>
</comment>
<evidence type="ECO:0008006" key="5">
    <source>
        <dbReference type="Google" id="ProtNLM"/>
    </source>
</evidence>
<evidence type="ECO:0000313" key="4">
    <source>
        <dbReference type="Proteomes" id="UP001152797"/>
    </source>
</evidence>
<reference evidence="2" key="1">
    <citation type="submission" date="2022-10" db="EMBL/GenBank/DDBJ databases">
        <authorList>
            <person name="Chen Y."/>
            <person name="Dougan E. K."/>
            <person name="Chan C."/>
            <person name="Rhodes N."/>
            <person name="Thang M."/>
        </authorList>
    </citation>
    <scope>NUCLEOTIDE SEQUENCE</scope>
</reference>
<evidence type="ECO:0000256" key="1">
    <source>
        <dbReference type="SAM" id="MobiDB-lite"/>
    </source>
</evidence>
<proteinExistence type="predicted"/>
<dbReference type="Proteomes" id="UP001152797">
    <property type="component" value="Unassembled WGS sequence"/>
</dbReference>
<protein>
    <recommendedName>
        <fullName evidence="5">C3H1-type domain-containing protein</fullName>
    </recommendedName>
</protein>
<name>A0A9P1CAG8_9DINO</name>
<keyword evidence="4" id="KW-1185">Reference proteome</keyword>
<organism evidence="2">
    <name type="scientific">Cladocopium goreaui</name>
    <dbReference type="NCBI Taxonomy" id="2562237"/>
    <lineage>
        <taxon>Eukaryota</taxon>
        <taxon>Sar</taxon>
        <taxon>Alveolata</taxon>
        <taxon>Dinophyceae</taxon>
        <taxon>Suessiales</taxon>
        <taxon>Symbiodiniaceae</taxon>
        <taxon>Cladocopium</taxon>
    </lineage>
</organism>
<evidence type="ECO:0000313" key="3">
    <source>
        <dbReference type="EMBL" id="CAL4774924.1"/>
    </source>
</evidence>
<accession>A0A9P1CAG8</accession>
<evidence type="ECO:0000313" key="2">
    <source>
        <dbReference type="EMBL" id="CAI3987612.1"/>
    </source>
</evidence>
<feature type="region of interest" description="Disordered" evidence="1">
    <location>
        <begin position="46"/>
        <end position="65"/>
    </location>
</feature>
<dbReference type="AlphaFoldDB" id="A0A9P1CAG8"/>
<dbReference type="OrthoDB" id="434420at2759"/>
<gene>
    <name evidence="2" type="ORF">C1SCF055_LOCUS14867</name>
</gene>
<dbReference type="EMBL" id="CAMXCT030001183">
    <property type="protein sequence ID" value="CAL4774924.1"/>
    <property type="molecule type" value="Genomic_DNA"/>
</dbReference>
<reference evidence="3 4" key="2">
    <citation type="submission" date="2024-05" db="EMBL/GenBank/DDBJ databases">
        <authorList>
            <person name="Chen Y."/>
            <person name="Shah S."/>
            <person name="Dougan E. K."/>
            <person name="Thang M."/>
            <person name="Chan C."/>
        </authorList>
    </citation>
    <scope>NUCLEOTIDE SEQUENCE [LARGE SCALE GENOMIC DNA]</scope>
</reference>
<sequence length="263" mass="29382">GYGPWSYATNVCGTGGTGSTRRDGVLVQSVAWEGVVRLAVGVQRRPRDMGHMASDRKGRRSSDESAEAKYVGALLHKTGETFEWPIDQGNQSKGSLGHPEVSWILSEVCGRFCIRFFYGNCRQGQNCEFCHLTHREPKVKMDKAQRQLIEMLGEAEANLGSRIPNQRMVFVIDMLRRRFQSLPVPNNPNRVLHARAVIPVLRKFTVARLLEPFFVIFWADLGRELIRQSPAVPSGQDMTGQKSSRALGLWIDPLAAEKTAGNC</sequence>
<dbReference type="EMBL" id="CAMXCT010001183">
    <property type="protein sequence ID" value="CAI3987612.1"/>
    <property type="molecule type" value="Genomic_DNA"/>
</dbReference>
<feature type="non-terminal residue" evidence="2">
    <location>
        <position position="263"/>
    </location>
</feature>